<comment type="caution">
    <text evidence="2">The sequence shown here is derived from an EMBL/GenBank/DDBJ whole genome shotgun (WGS) entry which is preliminary data.</text>
</comment>
<feature type="compositionally biased region" description="Basic and acidic residues" evidence="1">
    <location>
        <begin position="94"/>
        <end position="103"/>
    </location>
</feature>
<sequence length="557" mass="62797">MEGKVQEWIERKVLKEVPKKMVKMTGEDISSSSCYSAKILRRYYAASANAVPKQQVNTNSSSTSSSASSSSEDVETSDSKKVIPQRSRSRRTPSKRDAETQARKEEIRLKALATLDKSTKFIAAGLDHSKTDPTLADLDFFKPTTPPLFELDFIYPEATAFLRPRAPKDSALDKYGSMFERLVDTLTSKFSKLQLVTLYKQGIERPTPKGQGQPRPMKKLKTARDFAVEIVRWRWKWPYVKEIVDRKTAHEFFLLLGPNGSTFQELTDKYGVVLKQVEHTNTGFNLLVSGLCYSLDQLAIVLAKRREQIITETITSESFLGSVDVESIHEDSLRRISKHANALVEELPSGMFQISALDVSNINTAKRLVIRTCHQSMDKPVLFNTPELNKPHPRIPPSSAKFSISARKTHIRLIYRVITKITEKSRILKLDIKPNNDQSKDYATPLSPSSLLSSGAKTSTASLDLTADFRDMLTDENKGLSGNDYDYLIRDNLEAHKKEKKLLSSAVQVWDGTENIIDVALPTRPVDIRFSSLESLRIPLLDLPTEMQDYVGQLLPR</sequence>
<name>A0AAV5A818_9AGAM</name>
<gene>
    <name evidence="2" type="ORF">Clacol_003881</name>
</gene>
<accession>A0AAV5A818</accession>
<reference evidence="2" key="1">
    <citation type="submission" date="2021-10" db="EMBL/GenBank/DDBJ databases">
        <title>De novo Genome Assembly of Clathrus columnatus (Basidiomycota, Fungi) Using Illumina and Nanopore Sequence Data.</title>
        <authorList>
            <person name="Ogiso-Tanaka E."/>
            <person name="Itagaki H."/>
            <person name="Hosoya T."/>
            <person name="Hosaka K."/>
        </authorList>
    </citation>
    <scope>NUCLEOTIDE SEQUENCE</scope>
    <source>
        <strain evidence="2">MO-923</strain>
    </source>
</reference>
<dbReference type="EMBL" id="BPWL01000004">
    <property type="protein sequence ID" value="GJJ09657.1"/>
    <property type="molecule type" value="Genomic_DNA"/>
</dbReference>
<evidence type="ECO:0000313" key="3">
    <source>
        <dbReference type="Proteomes" id="UP001050691"/>
    </source>
</evidence>
<keyword evidence="3" id="KW-1185">Reference proteome</keyword>
<evidence type="ECO:0000256" key="1">
    <source>
        <dbReference type="SAM" id="MobiDB-lite"/>
    </source>
</evidence>
<feature type="compositionally biased region" description="Low complexity" evidence="1">
    <location>
        <begin position="56"/>
        <end position="71"/>
    </location>
</feature>
<protein>
    <submittedName>
        <fullName evidence="2">Uncharacterized protein</fullName>
    </submittedName>
</protein>
<feature type="region of interest" description="Disordered" evidence="1">
    <location>
        <begin position="50"/>
        <end position="103"/>
    </location>
</feature>
<organism evidence="2 3">
    <name type="scientific">Clathrus columnatus</name>
    <dbReference type="NCBI Taxonomy" id="1419009"/>
    <lineage>
        <taxon>Eukaryota</taxon>
        <taxon>Fungi</taxon>
        <taxon>Dikarya</taxon>
        <taxon>Basidiomycota</taxon>
        <taxon>Agaricomycotina</taxon>
        <taxon>Agaricomycetes</taxon>
        <taxon>Phallomycetidae</taxon>
        <taxon>Phallales</taxon>
        <taxon>Clathraceae</taxon>
        <taxon>Clathrus</taxon>
    </lineage>
</organism>
<proteinExistence type="predicted"/>
<evidence type="ECO:0000313" key="2">
    <source>
        <dbReference type="EMBL" id="GJJ09657.1"/>
    </source>
</evidence>
<dbReference type="Proteomes" id="UP001050691">
    <property type="component" value="Unassembled WGS sequence"/>
</dbReference>
<dbReference type="AlphaFoldDB" id="A0AAV5A818"/>